<proteinExistence type="predicted"/>
<accession>A0A392U707</accession>
<protein>
    <submittedName>
        <fullName evidence="1">Uncharacterized protein</fullName>
    </submittedName>
</protein>
<evidence type="ECO:0000313" key="2">
    <source>
        <dbReference type="Proteomes" id="UP000265520"/>
    </source>
</evidence>
<sequence length="26" mass="2667">MISETHLGWSGGIDLGPGSVLLLKVS</sequence>
<evidence type="ECO:0000313" key="1">
    <source>
        <dbReference type="EMBL" id="MCI69289.1"/>
    </source>
</evidence>
<feature type="non-terminal residue" evidence="1">
    <location>
        <position position="26"/>
    </location>
</feature>
<dbReference type="AlphaFoldDB" id="A0A392U707"/>
<reference evidence="1 2" key="1">
    <citation type="journal article" date="2018" name="Front. Plant Sci.">
        <title>Red Clover (Trifolium pratense) and Zigzag Clover (T. medium) - A Picture of Genomic Similarities and Differences.</title>
        <authorList>
            <person name="Dluhosova J."/>
            <person name="Istvanek J."/>
            <person name="Nedelnik J."/>
            <person name="Repkova J."/>
        </authorList>
    </citation>
    <scope>NUCLEOTIDE SEQUENCE [LARGE SCALE GENOMIC DNA]</scope>
    <source>
        <strain evidence="2">cv. 10/8</strain>
        <tissue evidence="1">Leaf</tissue>
    </source>
</reference>
<name>A0A392U707_9FABA</name>
<dbReference type="Proteomes" id="UP000265520">
    <property type="component" value="Unassembled WGS sequence"/>
</dbReference>
<organism evidence="1 2">
    <name type="scientific">Trifolium medium</name>
    <dbReference type="NCBI Taxonomy" id="97028"/>
    <lineage>
        <taxon>Eukaryota</taxon>
        <taxon>Viridiplantae</taxon>
        <taxon>Streptophyta</taxon>
        <taxon>Embryophyta</taxon>
        <taxon>Tracheophyta</taxon>
        <taxon>Spermatophyta</taxon>
        <taxon>Magnoliopsida</taxon>
        <taxon>eudicotyledons</taxon>
        <taxon>Gunneridae</taxon>
        <taxon>Pentapetalae</taxon>
        <taxon>rosids</taxon>
        <taxon>fabids</taxon>
        <taxon>Fabales</taxon>
        <taxon>Fabaceae</taxon>
        <taxon>Papilionoideae</taxon>
        <taxon>50 kb inversion clade</taxon>
        <taxon>NPAAA clade</taxon>
        <taxon>Hologalegina</taxon>
        <taxon>IRL clade</taxon>
        <taxon>Trifolieae</taxon>
        <taxon>Trifolium</taxon>
    </lineage>
</organism>
<comment type="caution">
    <text evidence="1">The sequence shown here is derived from an EMBL/GenBank/DDBJ whole genome shotgun (WGS) entry which is preliminary data.</text>
</comment>
<keyword evidence="2" id="KW-1185">Reference proteome</keyword>
<dbReference type="EMBL" id="LXQA010753211">
    <property type="protein sequence ID" value="MCI69289.1"/>
    <property type="molecule type" value="Genomic_DNA"/>
</dbReference>